<evidence type="ECO:0000259" key="9">
    <source>
        <dbReference type="Pfam" id="PF13417"/>
    </source>
</evidence>
<dbReference type="Gene3D" id="3.40.30.10">
    <property type="entry name" value="Glutaredoxin"/>
    <property type="match status" value="1"/>
</dbReference>
<feature type="transmembrane region" description="Helical" evidence="7">
    <location>
        <begin position="344"/>
        <end position="364"/>
    </location>
</feature>
<feature type="transmembrane region" description="Helical" evidence="7">
    <location>
        <begin position="28"/>
        <end position="50"/>
    </location>
</feature>
<keyword evidence="3 7" id="KW-0812">Transmembrane</keyword>
<evidence type="ECO:0000259" key="8">
    <source>
        <dbReference type="Pfam" id="PF01490"/>
    </source>
</evidence>
<feature type="transmembrane region" description="Helical" evidence="7">
    <location>
        <begin position="261"/>
        <end position="282"/>
    </location>
</feature>
<dbReference type="CDD" id="cd03041">
    <property type="entry name" value="GST_N_2GST_N"/>
    <property type="match status" value="1"/>
</dbReference>
<feature type="transmembrane region" description="Helical" evidence="7">
    <location>
        <begin position="370"/>
        <end position="389"/>
    </location>
</feature>
<evidence type="ECO:0000256" key="7">
    <source>
        <dbReference type="SAM" id="Phobius"/>
    </source>
</evidence>
<keyword evidence="4" id="KW-0029">Amino-acid transport</keyword>
<feature type="transmembrane region" description="Helical" evidence="7">
    <location>
        <begin position="56"/>
        <end position="78"/>
    </location>
</feature>
<evidence type="ECO:0000256" key="3">
    <source>
        <dbReference type="ARBA" id="ARBA00022692"/>
    </source>
</evidence>
<evidence type="ECO:0000256" key="2">
    <source>
        <dbReference type="ARBA" id="ARBA00022448"/>
    </source>
</evidence>
<proteinExistence type="predicted"/>
<sequence>MFQANDTSSTKDDLNSWLPITASRKAKWWYSAFHNVTAMVGAGVLGLPLVLARLGWIPGISIILLSWLVTWYTVWQLIQLHESDTGQRFDRYTELGQHALGPNKGTWLVMPQQLVVQVGSNIVYMVTGGKSLKKCLALLTSDADFRKTYYIIFFGALHLVLSQVPNFNSLKIISLTAAVMSISYSWIATGASIGKGISHHKVAAYGFKSTTTAGIVFDIFSSLGVVAFAFAGHSVALEIQATIPSTAEKPSRIPMWNGVKVAYLIVGLCYFPVAISGFWAFGNLVEDDVLLSLEHPAWLISLANFMVFVHVLGSYQVFAMPVFDKIEGALVQKWNCTPGRRLRLVARSVYVVMTCLVGVVVPFFGGLLGFFGGLAFSSTSYIIPSALWIKLRKPKRWSFHWFACWISILIGIGITIVAPIGGLHEIISSSFVGVVQNNGNKSHSPFVRIQSQLPNLLGFTKPTFSCINHPKYLLPHNRSRFCGIKSVQQDKEAQISQVKDDIDDGSGSPSTSFLSFLCPLLKFFSAGDPSGERNYLLEEATSSLSTLARLPWGSNSLSDLLNDKQNVDPPLPLQLFEFGKYLFSYELSTEACPFCRRVREALTELDLSVEIFPCPKGSIRHREMVRRLGGREQFPFLVDPNTGTSMYESSDIVKYLFQRYGGKSSPSFGILESTLVTGWVPTLLRAGRGMTLWKNAIKEPPPLKLELFSYENNAVPYLVDHNSGVKIGEYKKILSYLFQTYSVASTN</sequence>
<keyword evidence="2" id="KW-0813">Transport</keyword>
<dbReference type="Proteomes" id="UP000325081">
    <property type="component" value="Unassembled WGS sequence"/>
</dbReference>
<dbReference type="AlphaFoldDB" id="A0A5A7P4A8"/>
<dbReference type="InterPro" id="IPR036249">
    <property type="entry name" value="Thioredoxin-like_sf"/>
</dbReference>
<dbReference type="PANTHER" id="PTHR48017">
    <property type="entry name" value="OS05G0424000 PROTEIN-RELATED"/>
    <property type="match status" value="1"/>
</dbReference>
<keyword evidence="6 7" id="KW-0472">Membrane</keyword>
<organism evidence="10 11">
    <name type="scientific">Striga asiatica</name>
    <name type="common">Asiatic witchweed</name>
    <name type="synonym">Buchnera asiatica</name>
    <dbReference type="NCBI Taxonomy" id="4170"/>
    <lineage>
        <taxon>Eukaryota</taxon>
        <taxon>Viridiplantae</taxon>
        <taxon>Streptophyta</taxon>
        <taxon>Embryophyta</taxon>
        <taxon>Tracheophyta</taxon>
        <taxon>Spermatophyta</taxon>
        <taxon>Magnoliopsida</taxon>
        <taxon>eudicotyledons</taxon>
        <taxon>Gunneridae</taxon>
        <taxon>Pentapetalae</taxon>
        <taxon>asterids</taxon>
        <taxon>lamiids</taxon>
        <taxon>Lamiales</taxon>
        <taxon>Orobanchaceae</taxon>
        <taxon>Buchnereae</taxon>
        <taxon>Striga</taxon>
    </lineage>
</organism>
<reference evidence="11" key="1">
    <citation type="journal article" date="2019" name="Curr. Biol.">
        <title>Genome Sequence of Striga asiatica Provides Insight into the Evolution of Plant Parasitism.</title>
        <authorList>
            <person name="Yoshida S."/>
            <person name="Kim S."/>
            <person name="Wafula E.K."/>
            <person name="Tanskanen J."/>
            <person name="Kim Y.M."/>
            <person name="Honaas L."/>
            <person name="Yang Z."/>
            <person name="Spallek T."/>
            <person name="Conn C.E."/>
            <person name="Ichihashi Y."/>
            <person name="Cheong K."/>
            <person name="Cui S."/>
            <person name="Der J.P."/>
            <person name="Gundlach H."/>
            <person name="Jiao Y."/>
            <person name="Hori C."/>
            <person name="Ishida J.K."/>
            <person name="Kasahara H."/>
            <person name="Kiba T."/>
            <person name="Kim M.S."/>
            <person name="Koo N."/>
            <person name="Laohavisit A."/>
            <person name="Lee Y.H."/>
            <person name="Lumba S."/>
            <person name="McCourt P."/>
            <person name="Mortimer J.C."/>
            <person name="Mutuku J.M."/>
            <person name="Nomura T."/>
            <person name="Sasaki-Sekimoto Y."/>
            <person name="Seto Y."/>
            <person name="Wang Y."/>
            <person name="Wakatake T."/>
            <person name="Sakakibara H."/>
            <person name="Demura T."/>
            <person name="Yamaguchi S."/>
            <person name="Yoneyama K."/>
            <person name="Manabe R.I."/>
            <person name="Nelson D.C."/>
            <person name="Schulman A.H."/>
            <person name="Timko M.P."/>
            <person name="dePamphilis C.W."/>
            <person name="Choi D."/>
            <person name="Shirasu K."/>
        </authorList>
    </citation>
    <scope>NUCLEOTIDE SEQUENCE [LARGE SCALE GENOMIC DNA]</scope>
    <source>
        <strain evidence="11">cv. UVA1</strain>
    </source>
</reference>
<evidence type="ECO:0000256" key="4">
    <source>
        <dbReference type="ARBA" id="ARBA00022970"/>
    </source>
</evidence>
<evidence type="ECO:0000256" key="1">
    <source>
        <dbReference type="ARBA" id="ARBA00004370"/>
    </source>
</evidence>
<dbReference type="InterPro" id="IPR004045">
    <property type="entry name" value="Glutathione_S-Trfase_N"/>
</dbReference>
<feature type="transmembrane region" description="Helical" evidence="7">
    <location>
        <begin position="172"/>
        <end position="193"/>
    </location>
</feature>
<gene>
    <name evidence="10" type="ORF">STAS_03302</name>
</gene>
<name>A0A5A7P4A8_STRAF</name>
<comment type="subcellular location">
    <subcellularLocation>
        <location evidence="1">Membrane</location>
    </subcellularLocation>
</comment>
<evidence type="ECO:0000313" key="11">
    <source>
        <dbReference type="Proteomes" id="UP000325081"/>
    </source>
</evidence>
<dbReference type="EMBL" id="BKCP01002002">
    <property type="protein sequence ID" value="GER27582.1"/>
    <property type="molecule type" value="Genomic_DNA"/>
</dbReference>
<dbReference type="GO" id="GO:0006865">
    <property type="term" value="P:amino acid transport"/>
    <property type="evidence" value="ECO:0007669"/>
    <property type="project" value="UniProtKB-KW"/>
</dbReference>
<comment type="caution">
    <text evidence="10">The sequence shown here is derived from an EMBL/GenBank/DDBJ whole genome shotgun (WGS) entry which is preliminary data.</text>
</comment>
<evidence type="ECO:0000256" key="5">
    <source>
        <dbReference type="ARBA" id="ARBA00022989"/>
    </source>
</evidence>
<feature type="transmembrane region" description="Helical" evidence="7">
    <location>
        <begin position="302"/>
        <end position="323"/>
    </location>
</feature>
<feature type="domain" description="Amino acid transporter transmembrane" evidence="8">
    <location>
        <begin position="25"/>
        <end position="417"/>
    </location>
</feature>
<feature type="domain" description="GST N-terminal" evidence="9">
    <location>
        <begin position="589"/>
        <end position="663"/>
    </location>
</feature>
<dbReference type="InterPro" id="IPR013057">
    <property type="entry name" value="AA_transpt_TM"/>
</dbReference>
<dbReference type="OrthoDB" id="40134at2759"/>
<dbReference type="GO" id="GO:0016020">
    <property type="term" value="C:membrane"/>
    <property type="evidence" value="ECO:0007669"/>
    <property type="project" value="UniProtKB-SubCell"/>
</dbReference>
<evidence type="ECO:0000256" key="6">
    <source>
        <dbReference type="ARBA" id="ARBA00023136"/>
    </source>
</evidence>
<accession>A0A5A7P4A8</accession>
<dbReference type="SUPFAM" id="SSF52833">
    <property type="entry name" value="Thioredoxin-like"/>
    <property type="match status" value="1"/>
</dbReference>
<dbReference type="Pfam" id="PF01490">
    <property type="entry name" value="Aa_trans"/>
    <property type="match status" value="1"/>
</dbReference>
<protein>
    <submittedName>
        <fullName evidence="10">Amino acid transporter</fullName>
    </submittedName>
</protein>
<feature type="transmembrane region" description="Helical" evidence="7">
    <location>
        <begin position="401"/>
        <end position="421"/>
    </location>
</feature>
<keyword evidence="5 7" id="KW-1133">Transmembrane helix</keyword>
<evidence type="ECO:0000313" key="10">
    <source>
        <dbReference type="EMBL" id="GER27582.1"/>
    </source>
</evidence>
<dbReference type="PROSITE" id="PS51354">
    <property type="entry name" value="GLUTAREDOXIN_2"/>
    <property type="match status" value="1"/>
</dbReference>
<dbReference type="Pfam" id="PF13417">
    <property type="entry name" value="GST_N_3"/>
    <property type="match status" value="1"/>
</dbReference>
<keyword evidence="11" id="KW-1185">Reference proteome</keyword>